<evidence type="ECO:0000313" key="4">
    <source>
        <dbReference type="Proteomes" id="UP000777784"/>
    </source>
</evidence>
<dbReference type="SUPFAM" id="SSF50044">
    <property type="entry name" value="SH3-domain"/>
    <property type="match status" value="1"/>
</dbReference>
<dbReference type="AlphaFoldDB" id="A0A948RZY3"/>
<feature type="signal peptide" evidence="1">
    <location>
        <begin position="1"/>
        <end position="25"/>
    </location>
</feature>
<gene>
    <name evidence="3" type="ORF">KJ970_19190</name>
</gene>
<evidence type="ECO:0000256" key="1">
    <source>
        <dbReference type="SAM" id="SignalP"/>
    </source>
</evidence>
<dbReference type="Pfam" id="PF08239">
    <property type="entry name" value="SH3_3"/>
    <property type="match status" value="1"/>
</dbReference>
<keyword evidence="1" id="KW-0732">Signal</keyword>
<organism evidence="3 4">
    <name type="scientific">Eiseniibacteriota bacterium</name>
    <dbReference type="NCBI Taxonomy" id="2212470"/>
    <lineage>
        <taxon>Bacteria</taxon>
        <taxon>Candidatus Eiseniibacteriota</taxon>
    </lineage>
</organism>
<comment type="caution">
    <text evidence="3">The sequence shown here is derived from an EMBL/GenBank/DDBJ whole genome shotgun (WGS) entry which is preliminary data.</text>
</comment>
<dbReference type="InterPro" id="IPR036028">
    <property type="entry name" value="SH3-like_dom_sf"/>
</dbReference>
<dbReference type="Proteomes" id="UP000777784">
    <property type="component" value="Unassembled WGS sequence"/>
</dbReference>
<evidence type="ECO:0000259" key="2">
    <source>
        <dbReference type="PROSITE" id="PS51781"/>
    </source>
</evidence>
<name>A0A948RZY3_UNCEI</name>
<protein>
    <submittedName>
        <fullName evidence="3">SH3 domain-containing protein</fullName>
    </submittedName>
</protein>
<evidence type="ECO:0000313" key="3">
    <source>
        <dbReference type="EMBL" id="MBU2693046.1"/>
    </source>
</evidence>
<proteinExistence type="predicted"/>
<feature type="chain" id="PRO_5037069822" evidence="1">
    <location>
        <begin position="26"/>
        <end position="249"/>
    </location>
</feature>
<feature type="domain" description="SH3b" evidence="2">
    <location>
        <begin position="32"/>
        <end position="95"/>
    </location>
</feature>
<dbReference type="Gene3D" id="2.30.30.40">
    <property type="entry name" value="SH3 Domains"/>
    <property type="match status" value="1"/>
</dbReference>
<accession>A0A948RZY3</accession>
<dbReference type="InterPro" id="IPR003646">
    <property type="entry name" value="SH3-like_bac-type"/>
</dbReference>
<dbReference type="EMBL" id="JAHJDP010000109">
    <property type="protein sequence ID" value="MBU2693046.1"/>
    <property type="molecule type" value="Genomic_DNA"/>
</dbReference>
<dbReference type="SMART" id="SM00287">
    <property type="entry name" value="SH3b"/>
    <property type="match status" value="1"/>
</dbReference>
<sequence>MRRKISVICVLLLLTEGLSPLAVFAQDDTDLLGTAEVTARSLNIRSGPSTSDAVIHSAPQGTVVIVLAVRDGWAQVRLVDGATGWCASKYLKSLAPPQPTEPPPPITTPPVTPPMIEVGVDNSSGASGGSALGKIFKWGCLLGGVALGGLAYTEWSKGNDAYDEYKVLFNDGDLTAADEKFAEAEDFDSTAQMYAIAGGACLGLFILQQFVLGRGEKNDASARRTFDNPSLTYNATQRSVRLELIHVNL</sequence>
<reference evidence="3" key="1">
    <citation type="submission" date="2021-05" db="EMBL/GenBank/DDBJ databases">
        <title>Energy efficiency and biological interactions define the core microbiome of deep oligotrophic groundwater.</title>
        <authorList>
            <person name="Mehrshad M."/>
            <person name="Lopez-Fernandez M."/>
            <person name="Bell E."/>
            <person name="Bernier-Latmani R."/>
            <person name="Bertilsson S."/>
            <person name="Dopson M."/>
        </authorList>
    </citation>
    <scope>NUCLEOTIDE SEQUENCE</scope>
    <source>
        <strain evidence="3">Modern_marine.mb.64</strain>
    </source>
</reference>
<dbReference type="PROSITE" id="PS51781">
    <property type="entry name" value="SH3B"/>
    <property type="match status" value="1"/>
</dbReference>